<dbReference type="Proteomes" id="UP000238220">
    <property type="component" value="Unassembled WGS sequence"/>
</dbReference>
<proteinExistence type="predicted"/>
<keyword evidence="4" id="KW-1185">Reference proteome</keyword>
<dbReference type="RefSeq" id="WP_104230211.1">
    <property type="nucleotide sequence ID" value="NZ_PSNW01000004.1"/>
</dbReference>
<evidence type="ECO:0000256" key="2">
    <source>
        <dbReference type="SAM" id="SignalP"/>
    </source>
</evidence>
<dbReference type="OrthoDB" id="7061817at2"/>
<name>A0A2S5TH59_9GAMM</name>
<keyword evidence="2" id="KW-0732">Signal</keyword>
<protein>
    <recommendedName>
        <fullName evidence="5">DUF4382 domain-containing protein</fullName>
    </recommendedName>
</protein>
<organism evidence="3 4">
    <name type="scientific">Solimonas fluminis</name>
    <dbReference type="NCBI Taxonomy" id="2086571"/>
    <lineage>
        <taxon>Bacteria</taxon>
        <taxon>Pseudomonadati</taxon>
        <taxon>Pseudomonadota</taxon>
        <taxon>Gammaproteobacteria</taxon>
        <taxon>Nevskiales</taxon>
        <taxon>Nevskiaceae</taxon>
        <taxon>Solimonas</taxon>
    </lineage>
</organism>
<dbReference type="PROSITE" id="PS51257">
    <property type="entry name" value="PROKAR_LIPOPROTEIN"/>
    <property type="match status" value="1"/>
</dbReference>
<sequence length="264" mass="26695">MKMKLPQACGVALLALSGLLLAGCEANGDGTIDGSDGLQTGDGDDNGNGIIDPNEFPNDGSVPTDVTDGAGGPAIPGNFICTASASGDKVTTSVGSRGVVGGALTALLNLLGADPVTQLTNGVADKDLLIDGKLSTHSTFTLAVGLLGSLLEGVDQNVELPAAAPAGTYAVFALGFPNGTVDLSLVNQIKISTTLNGADRESRSYTQSDLDLLGAGTHERAWVGFKSTQSFDKATITLEPGLLSANVGKAMYVHELCTGGKFKN</sequence>
<gene>
    <name evidence="3" type="ORF">C3942_09860</name>
</gene>
<comment type="caution">
    <text evidence="3">The sequence shown here is derived from an EMBL/GenBank/DDBJ whole genome shotgun (WGS) entry which is preliminary data.</text>
</comment>
<feature type="chain" id="PRO_5015726637" description="DUF4382 domain-containing protein" evidence="2">
    <location>
        <begin position="23"/>
        <end position="264"/>
    </location>
</feature>
<reference evidence="3 4" key="1">
    <citation type="submission" date="2018-02" db="EMBL/GenBank/DDBJ databases">
        <title>Genome sequencing of Solimonas sp. HR-BB.</title>
        <authorList>
            <person name="Lee Y."/>
            <person name="Jeon C.O."/>
        </authorList>
    </citation>
    <scope>NUCLEOTIDE SEQUENCE [LARGE SCALE GENOMIC DNA]</scope>
    <source>
        <strain evidence="3 4">HR-BB</strain>
    </source>
</reference>
<dbReference type="AlphaFoldDB" id="A0A2S5TH59"/>
<dbReference type="EMBL" id="PSNW01000004">
    <property type="protein sequence ID" value="PPE74323.1"/>
    <property type="molecule type" value="Genomic_DNA"/>
</dbReference>
<evidence type="ECO:0000256" key="1">
    <source>
        <dbReference type="SAM" id="MobiDB-lite"/>
    </source>
</evidence>
<evidence type="ECO:0008006" key="5">
    <source>
        <dbReference type="Google" id="ProtNLM"/>
    </source>
</evidence>
<evidence type="ECO:0000313" key="4">
    <source>
        <dbReference type="Proteomes" id="UP000238220"/>
    </source>
</evidence>
<feature type="region of interest" description="Disordered" evidence="1">
    <location>
        <begin position="34"/>
        <end position="63"/>
    </location>
</feature>
<accession>A0A2S5TH59</accession>
<feature type="signal peptide" evidence="2">
    <location>
        <begin position="1"/>
        <end position="22"/>
    </location>
</feature>
<evidence type="ECO:0000313" key="3">
    <source>
        <dbReference type="EMBL" id="PPE74323.1"/>
    </source>
</evidence>